<evidence type="ECO:0000256" key="5">
    <source>
        <dbReference type="ARBA" id="ARBA00022759"/>
    </source>
</evidence>
<dbReference type="GO" id="GO:0051607">
    <property type="term" value="P:defense response to virus"/>
    <property type="evidence" value="ECO:0007669"/>
    <property type="project" value="UniProtKB-UniRule"/>
</dbReference>
<evidence type="ECO:0000313" key="10">
    <source>
        <dbReference type="EMBL" id="NKE73669.1"/>
    </source>
</evidence>
<dbReference type="Gene3D" id="3.30.70.240">
    <property type="match status" value="1"/>
</dbReference>
<dbReference type="GO" id="GO:0046872">
    <property type="term" value="F:metal ion binding"/>
    <property type="evidence" value="ECO:0007669"/>
    <property type="project" value="UniProtKB-UniRule"/>
</dbReference>
<evidence type="ECO:0000256" key="3">
    <source>
        <dbReference type="ARBA" id="ARBA00022722"/>
    </source>
</evidence>
<keyword evidence="5 9" id="KW-0255">Endonuclease</keyword>
<keyword evidence="11" id="KW-1185">Reference proteome</keyword>
<comment type="caution">
    <text evidence="10">The sequence shown here is derived from an EMBL/GenBank/DDBJ whole genome shotgun (WGS) entry which is preliminary data.</text>
</comment>
<dbReference type="GO" id="GO:0043571">
    <property type="term" value="P:maintenance of CRISPR repeat elements"/>
    <property type="evidence" value="ECO:0007669"/>
    <property type="project" value="UniProtKB-UniRule"/>
</dbReference>
<evidence type="ECO:0000256" key="2">
    <source>
        <dbReference type="ARBA" id="ARBA00009959"/>
    </source>
</evidence>
<reference evidence="10 11" key="1">
    <citation type="journal article" date="2020" name="Nature">
        <title>Bacterial chemolithoautotrophy via manganese oxidation.</title>
        <authorList>
            <person name="Yu H."/>
            <person name="Leadbetter J.R."/>
        </authorList>
    </citation>
    <scope>NUCLEOTIDE SEQUENCE [LARGE SCALE GENOMIC DNA]</scope>
    <source>
        <strain evidence="10 11">Mn-1</strain>
    </source>
</reference>
<dbReference type="HAMAP" id="MF_01471">
    <property type="entry name" value="Cas2"/>
    <property type="match status" value="1"/>
</dbReference>
<evidence type="ECO:0000313" key="11">
    <source>
        <dbReference type="Proteomes" id="UP000534783"/>
    </source>
</evidence>
<feature type="binding site" evidence="9">
    <location>
        <position position="8"/>
    </location>
    <ligand>
        <name>Mg(2+)</name>
        <dbReference type="ChEBI" id="CHEBI:18420"/>
        <note>catalytic</note>
    </ligand>
</feature>
<evidence type="ECO:0000256" key="1">
    <source>
        <dbReference type="ARBA" id="ARBA00001946"/>
    </source>
</evidence>
<evidence type="ECO:0000256" key="8">
    <source>
        <dbReference type="ARBA" id="ARBA00023118"/>
    </source>
</evidence>
<keyword evidence="3 9" id="KW-0540">Nuclease</keyword>
<dbReference type="Pfam" id="PF09827">
    <property type="entry name" value="CRISPR_Cas2"/>
    <property type="match status" value="1"/>
</dbReference>
<evidence type="ECO:0000256" key="9">
    <source>
        <dbReference type="HAMAP-Rule" id="MF_01471"/>
    </source>
</evidence>
<accession>A0A7X6DV54</accession>
<comment type="similarity">
    <text evidence="2 9">Belongs to the CRISPR-associated endoribonuclease Cas2 protein family.</text>
</comment>
<dbReference type="CDD" id="cd09725">
    <property type="entry name" value="Cas2_I_II_III"/>
    <property type="match status" value="1"/>
</dbReference>
<dbReference type="Proteomes" id="UP000534783">
    <property type="component" value="Unassembled WGS sequence"/>
</dbReference>
<dbReference type="GO" id="GO:0004521">
    <property type="term" value="F:RNA endonuclease activity"/>
    <property type="evidence" value="ECO:0007669"/>
    <property type="project" value="InterPro"/>
</dbReference>
<evidence type="ECO:0000256" key="4">
    <source>
        <dbReference type="ARBA" id="ARBA00022723"/>
    </source>
</evidence>
<dbReference type="NCBIfam" id="TIGR01573">
    <property type="entry name" value="cas2"/>
    <property type="match status" value="1"/>
</dbReference>
<keyword evidence="7 9" id="KW-0460">Magnesium</keyword>
<keyword evidence="4 9" id="KW-0479">Metal-binding</keyword>
<dbReference type="PANTHER" id="PTHR34405:SF3">
    <property type="entry name" value="CRISPR-ASSOCIATED ENDORIBONUCLEASE CAS2 3"/>
    <property type="match status" value="1"/>
</dbReference>
<dbReference type="InterPro" id="IPR021127">
    <property type="entry name" value="CRISPR_associated_Cas2"/>
</dbReference>
<comment type="subunit">
    <text evidence="9">Homodimer, forms a heterotetramer with a Cas1 homodimer.</text>
</comment>
<comment type="cofactor">
    <cofactor evidence="1 9">
        <name>Mg(2+)</name>
        <dbReference type="ChEBI" id="CHEBI:18420"/>
    </cofactor>
</comment>
<name>A0A7X6DV54_9BACT</name>
<dbReference type="GO" id="GO:0016787">
    <property type="term" value="F:hydrolase activity"/>
    <property type="evidence" value="ECO:0007669"/>
    <property type="project" value="UniProtKB-KW"/>
</dbReference>
<protein>
    <recommendedName>
        <fullName evidence="9">CRISPR-associated endoribonuclease Cas2</fullName>
        <ecNumber evidence="9">3.1.-.-</ecNumber>
    </recommendedName>
</protein>
<keyword evidence="8 9" id="KW-0051">Antiviral defense</keyword>
<evidence type="ECO:0000256" key="7">
    <source>
        <dbReference type="ARBA" id="ARBA00022842"/>
    </source>
</evidence>
<comment type="function">
    <text evidence="9">CRISPR (clustered regularly interspaced short palindromic repeat), is an adaptive immune system that provides protection against mobile genetic elements (viruses, transposable elements and conjugative plasmids). CRISPR clusters contain sequences complementary to antecedent mobile elements and target invading nucleic acids. CRISPR clusters are transcribed and processed into CRISPR RNA (crRNA). Functions as a ssRNA-specific endoribonuclease. Involved in the integration of spacer DNA into the CRISPR cassette.</text>
</comment>
<gene>
    <name evidence="9 10" type="primary">cas2</name>
    <name evidence="10" type="ORF">MNODULE_23215</name>
</gene>
<dbReference type="PANTHER" id="PTHR34405">
    <property type="entry name" value="CRISPR-ASSOCIATED ENDORIBONUCLEASE CAS2"/>
    <property type="match status" value="1"/>
</dbReference>
<evidence type="ECO:0000256" key="6">
    <source>
        <dbReference type="ARBA" id="ARBA00022801"/>
    </source>
</evidence>
<dbReference type="EC" id="3.1.-.-" evidence="9"/>
<dbReference type="SUPFAM" id="SSF143430">
    <property type="entry name" value="TTP0101/SSO1404-like"/>
    <property type="match status" value="1"/>
</dbReference>
<dbReference type="AlphaFoldDB" id="A0A7X6DV54"/>
<sequence length="96" mass="11067">MLVWVVYDIQSTPRRSRVAKACKGQGLYRVQKSVFLGTLNPNQMDELAMRCNDLIDAEHDSVYLFPFCDADFKKIKLVGQAFDKELVTDEILSKFF</sequence>
<organism evidence="10 11">
    <name type="scientific">Candidatus Manganitrophus noduliformans</name>
    <dbReference type="NCBI Taxonomy" id="2606439"/>
    <lineage>
        <taxon>Bacteria</taxon>
        <taxon>Pseudomonadati</taxon>
        <taxon>Nitrospirota</taxon>
        <taxon>Nitrospiria</taxon>
        <taxon>Candidatus Troglogloeales</taxon>
        <taxon>Candidatus Manganitrophaceae</taxon>
        <taxon>Candidatus Manganitrophus</taxon>
    </lineage>
</organism>
<keyword evidence="6 9" id="KW-0378">Hydrolase</keyword>
<proteinExistence type="inferred from homology"/>
<dbReference type="EMBL" id="VTOW01000009">
    <property type="protein sequence ID" value="NKE73669.1"/>
    <property type="molecule type" value="Genomic_DNA"/>
</dbReference>
<dbReference type="InterPro" id="IPR019199">
    <property type="entry name" value="Virulence_VapD/CRISPR_Cas2"/>
</dbReference>